<feature type="compositionally biased region" description="Basic and acidic residues" evidence="2">
    <location>
        <begin position="284"/>
        <end position="320"/>
    </location>
</feature>
<dbReference type="RefSeq" id="WP_013499331.1">
    <property type="nucleotide sequence ID" value="NC_014833.1"/>
</dbReference>
<feature type="chain" id="PRO_5039285150" evidence="3">
    <location>
        <begin position="26"/>
        <end position="528"/>
    </location>
</feature>
<dbReference type="SUPFAM" id="SSF51261">
    <property type="entry name" value="Duplicated hybrid motif"/>
    <property type="match status" value="1"/>
</dbReference>
<feature type="coiled-coil region" evidence="1">
    <location>
        <begin position="44"/>
        <end position="134"/>
    </location>
</feature>
<sequence length="528" mass="58590" precursor="true">MNRLTGFKKVVACTAAVMICISAFSGTGAGMINADNAHAVSKELKENQNDISDKKQDIADLIAKQEELDKKIAETKDDIQSEKENKEAIEEQVATVQKTILALNETIAATQDEISALETSIAEKETQVEEQHEQIVQGVNDFKVRLKTMYVAGNNTYSDIIVGASDFYDMLMKMELVKRVAEHDDDMIDGLVDLKNKYEADVAELNSQKAELEVKQADLETQKEANEGQRNKLAQLVNESQIIIDQKNGDKEIYENNLAIIEQERAQFEKELDQLYSERMAIKTAEKKKADEEKARQEEERKKKEEEERLRQEAEAKKAAEIVNNDDDQNSSGNDTDNSGNDTDNSSYGDNSSSGNDSSEYVPPAPIPTVGKNAAYGYTNSKSNLTWPVPGHYNISFGFGWRNSGSLYGNHKGIDIYDGQIYNAEICAAEAGVVIRAENYCPHDYGKNYSCGCGGGYGRYCIIEHDDGKWTLYGHANNIIVSVGQRVEKEQVLGYVGSTGHSTGPHTHFEVQVDMGGYMGQVDPSNYV</sequence>
<dbReference type="CDD" id="cd12797">
    <property type="entry name" value="M23_peptidase"/>
    <property type="match status" value="1"/>
</dbReference>
<feature type="compositionally biased region" description="Low complexity" evidence="2">
    <location>
        <begin position="330"/>
        <end position="359"/>
    </location>
</feature>
<evidence type="ECO:0000256" key="1">
    <source>
        <dbReference type="SAM" id="Coils"/>
    </source>
</evidence>
<name>E6UHD8_RUMA7</name>
<evidence type="ECO:0000259" key="4">
    <source>
        <dbReference type="Pfam" id="PF01551"/>
    </source>
</evidence>
<feature type="domain" description="M23ase beta-sheet core" evidence="4">
    <location>
        <begin position="410"/>
        <end position="513"/>
    </location>
</feature>
<organism evidence="5 6">
    <name type="scientific">Ruminococcus albus (strain ATCC 27210 / DSM 20455 / JCM 14654 / NCDO 2250 / 7)</name>
    <dbReference type="NCBI Taxonomy" id="697329"/>
    <lineage>
        <taxon>Bacteria</taxon>
        <taxon>Bacillati</taxon>
        <taxon>Bacillota</taxon>
        <taxon>Clostridia</taxon>
        <taxon>Eubacteriales</taxon>
        <taxon>Oscillospiraceae</taxon>
        <taxon>Ruminococcus</taxon>
    </lineage>
</organism>
<dbReference type="PANTHER" id="PTHR21666:SF270">
    <property type="entry name" value="MUREIN HYDROLASE ACTIVATOR ENVC"/>
    <property type="match status" value="1"/>
</dbReference>
<evidence type="ECO:0000256" key="3">
    <source>
        <dbReference type="SAM" id="SignalP"/>
    </source>
</evidence>
<accession>E6UHD8</accession>
<dbReference type="EMBL" id="CP002403">
    <property type="protein sequence ID" value="ADU23216.1"/>
    <property type="molecule type" value="Genomic_DNA"/>
</dbReference>
<dbReference type="Pfam" id="PF01551">
    <property type="entry name" value="Peptidase_M23"/>
    <property type="match status" value="1"/>
</dbReference>
<feature type="signal peptide" evidence="3">
    <location>
        <begin position="1"/>
        <end position="25"/>
    </location>
</feature>
<feature type="region of interest" description="Disordered" evidence="2">
    <location>
        <begin position="284"/>
        <end position="366"/>
    </location>
</feature>
<dbReference type="HOGENOM" id="CLU_029425_4_3_9"/>
<dbReference type="InterPro" id="IPR050570">
    <property type="entry name" value="Cell_wall_metabolism_enzyme"/>
</dbReference>
<dbReference type="STRING" id="697329.Rumal_2747"/>
<dbReference type="Gene3D" id="2.70.70.10">
    <property type="entry name" value="Glucose Permease (Domain IIA)"/>
    <property type="match status" value="1"/>
</dbReference>
<evidence type="ECO:0000313" key="5">
    <source>
        <dbReference type="EMBL" id="ADU23216.1"/>
    </source>
</evidence>
<protein>
    <submittedName>
        <fullName evidence="5">Peptidase M23</fullName>
    </submittedName>
</protein>
<dbReference type="InterPro" id="IPR016047">
    <property type="entry name" value="M23ase_b-sheet_dom"/>
</dbReference>
<gene>
    <name evidence="5" type="ordered locus">Rumal_2747</name>
</gene>
<dbReference type="GO" id="GO:0004222">
    <property type="term" value="F:metalloendopeptidase activity"/>
    <property type="evidence" value="ECO:0007669"/>
    <property type="project" value="TreeGrafter"/>
</dbReference>
<evidence type="ECO:0000256" key="2">
    <source>
        <dbReference type="SAM" id="MobiDB-lite"/>
    </source>
</evidence>
<dbReference type="Proteomes" id="UP000006919">
    <property type="component" value="Chromosome"/>
</dbReference>
<dbReference type="PANTHER" id="PTHR21666">
    <property type="entry name" value="PEPTIDASE-RELATED"/>
    <property type="match status" value="1"/>
</dbReference>
<dbReference type="OrthoDB" id="5623881at2"/>
<dbReference type="AlphaFoldDB" id="E6UHD8"/>
<reference evidence="5 6" key="1">
    <citation type="journal article" date="2011" name="J. Bacteriol.">
        <title>Complete genome of the cellulolytic ruminal bacterium Ruminococcus albus 7.</title>
        <authorList>
            <person name="Suen G."/>
            <person name="Stevenson D.M."/>
            <person name="Bruce D.C."/>
            <person name="Chertkov O."/>
            <person name="Copeland A."/>
            <person name="Cheng J.F."/>
            <person name="Detter C."/>
            <person name="Detter J.C."/>
            <person name="Goodwin L.A."/>
            <person name="Han C.S."/>
            <person name="Hauser L.J."/>
            <person name="Ivanova N.N."/>
            <person name="Kyrpides N.C."/>
            <person name="Land M.L."/>
            <person name="Lapidus A."/>
            <person name="Lucas S."/>
            <person name="Ovchinnikova G."/>
            <person name="Pitluck S."/>
            <person name="Tapia R."/>
            <person name="Woyke T."/>
            <person name="Boyum J."/>
            <person name="Mead D."/>
            <person name="Weimer P.J."/>
        </authorList>
    </citation>
    <scope>NUCLEOTIDE SEQUENCE [LARGE SCALE GENOMIC DNA]</scope>
    <source>
        <strain evidence="6">ATCC 27210 / DSM 20455 / JCM 14654 / NCDO 2250 / 7</strain>
    </source>
</reference>
<dbReference type="eggNOG" id="COG4942">
    <property type="taxonomic scope" value="Bacteria"/>
</dbReference>
<keyword evidence="1" id="KW-0175">Coiled coil</keyword>
<dbReference type="Gene3D" id="6.10.250.3150">
    <property type="match status" value="1"/>
</dbReference>
<evidence type="ECO:0000313" key="6">
    <source>
        <dbReference type="Proteomes" id="UP000006919"/>
    </source>
</evidence>
<dbReference type="InterPro" id="IPR011055">
    <property type="entry name" value="Dup_hybrid_motif"/>
</dbReference>
<proteinExistence type="predicted"/>
<dbReference type="KEGG" id="ral:Rumal_2747"/>
<keyword evidence="3" id="KW-0732">Signal</keyword>